<comment type="caution">
    <text evidence="1">The sequence shown here is derived from an EMBL/GenBank/DDBJ whole genome shotgun (WGS) entry which is preliminary data.</text>
</comment>
<sequence length="374" mass="39938">MRPLSLSPRTLQPLSTSGTRVWLAFSGGRRLRHGCRDLSSLLGVSPCCLRLLRLRELLTSASDLVCSGSDLRCFERRGACGVDKLLVGHVRPPAVSGGELLCVSSWRSGFAGSGKSRFLSGLCFERRGACGVDKLLVGHVRPPAVSGGELLCVSSWRSGFAGSGKSRFLSGLFVVSPCVLLVCTVWRSPVVVVQFVPPGLCGSALVSYLWSASATSLALGAPHPSNQNCIGGCGLLRLLLFSNNPSDWLRHLRAVNGSGLVCGVSVRLWVLSVASDLFPSEGCPSSDLSSLYEFTVRWVYTVPVDCNGGGNLRRKILNDGIVGLRLLLVPPMEPLQSEFEGALISVARGNHWVHHLVLAVDWSGIVSLLTCFLA</sequence>
<gene>
    <name evidence="1" type="ORF">F2Q69_00014338</name>
</gene>
<proteinExistence type="predicted"/>
<dbReference type="AlphaFoldDB" id="A0A8S9QMP1"/>
<name>A0A8S9QMP1_BRACR</name>
<dbReference type="Proteomes" id="UP000712600">
    <property type="component" value="Unassembled WGS sequence"/>
</dbReference>
<reference evidence="1" key="1">
    <citation type="submission" date="2019-12" db="EMBL/GenBank/DDBJ databases">
        <title>Genome sequencing and annotation of Brassica cretica.</title>
        <authorList>
            <person name="Studholme D.J."/>
            <person name="Sarris P."/>
        </authorList>
    </citation>
    <scope>NUCLEOTIDE SEQUENCE</scope>
    <source>
        <strain evidence="1">PFS-109/04</strain>
        <tissue evidence="1">Leaf</tissue>
    </source>
</reference>
<accession>A0A8S9QMP1</accession>
<evidence type="ECO:0000313" key="2">
    <source>
        <dbReference type="Proteomes" id="UP000712600"/>
    </source>
</evidence>
<evidence type="ECO:0000313" key="1">
    <source>
        <dbReference type="EMBL" id="KAF3554356.1"/>
    </source>
</evidence>
<dbReference type="EMBL" id="QGKX02000996">
    <property type="protein sequence ID" value="KAF3554356.1"/>
    <property type="molecule type" value="Genomic_DNA"/>
</dbReference>
<protein>
    <submittedName>
        <fullName evidence="1">Uncharacterized protein</fullName>
    </submittedName>
</protein>
<organism evidence="1 2">
    <name type="scientific">Brassica cretica</name>
    <name type="common">Mustard</name>
    <dbReference type="NCBI Taxonomy" id="69181"/>
    <lineage>
        <taxon>Eukaryota</taxon>
        <taxon>Viridiplantae</taxon>
        <taxon>Streptophyta</taxon>
        <taxon>Embryophyta</taxon>
        <taxon>Tracheophyta</taxon>
        <taxon>Spermatophyta</taxon>
        <taxon>Magnoliopsida</taxon>
        <taxon>eudicotyledons</taxon>
        <taxon>Gunneridae</taxon>
        <taxon>Pentapetalae</taxon>
        <taxon>rosids</taxon>
        <taxon>malvids</taxon>
        <taxon>Brassicales</taxon>
        <taxon>Brassicaceae</taxon>
        <taxon>Brassiceae</taxon>
        <taxon>Brassica</taxon>
    </lineage>
</organism>